<organism evidence="2">
    <name type="scientific">marine sediment metagenome</name>
    <dbReference type="NCBI Taxonomy" id="412755"/>
    <lineage>
        <taxon>unclassified sequences</taxon>
        <taxon>metagenomes</taxon>
        <taxon>ecological metagenomes</taxon>
    </lineage>
</organism>
<accession>X1I4Z8</accession>
<evidence type="ECO:0000313" key="2">
    <source>
        <dbReference type="EMBL" id="GAH64385.1"/>
    </source>
</evidence>
<name>X1I4Z8_9ZZZZ</name>
<feature type="non-terminal residue" evidence="2">
    <location>
        <position position="1"/>
    </location>
</feature>
<feature type="region of interest" description="Disordered" evidence="1">
    <location>
        <begin position="1"/>
        <end position="36"/>
    </location>
</feature>
<comment type="caution">
    <text evidence="2">The sequence shown here is derived from an EMBL/GenBank/DDBJ whole genome shotgun (WGS) entry which is preliminary data.</text>
</comment>
<gene>
    <name evidence="2" type="ORF">S03H2_42675</name>
</gene>
<sequence length="36" mass="4312">LGSGFEKRNNKDEARKYLSLIDKYRPKEQGQKKEEK</sequence>
<dbReference type="EMBL" id="BARU01026578">
    <property type="protein sequence ID" value="GAH64385.1"/>
    <property type="molecule type" value="Genomic_DNA"/>
</dbReference>
<protein>
    <submittedName>
        <fullName evidence="2">Uncharacterized protein</fullName>
    </submittedName>
</protein>
<proteinExistence type="predicted"/>
<evidence type="ECO:0000256" key="1">
    <source>
        <dbReference type="SAM" id="MobiDB-lite"/>
    </source>
</evidence>
<dbReference type="AlphaFoldDB" id="X1I4Z8"/>
<reference evidence="2" key="1">
    <citation type="journal article" date="2014" name="Front. Microbiol.">
        <title>High frequency of phylogenetically diverse reductive dehalogenase-homologous genes in deep subseafloor sedimentary metagenomes.</title>
        <authorList>
            <person name="Kawai M."/>
            <person name="Futagami T."/>
            <person name="Toyoda A."/>
            <person name="Takaki Y."/>
            <person name="Nishi S."/>
            <person name="Hori S."/>
            <person name="Arai W."/>
            <person name="Tsubouchi T."/>
            <person name="Morono Y."/>
            <person name="Uchiyama I."/>
            <person name="Ito T."/>
            <person name="Fujiyama A."/>
            <person name="Inagaki F."/>
            <person name="Takami H."/>
        </authorList>
    </citation>
    <scope>NUCLEOTIDE SEQUENCE</scope>
    <source>
        <strain evidence="2">Expedition CK06-06</strain>
    </source>
</reference>